<comment type="caution">
    <text evidence="9">The sequence shown here is derived from an EMBL/GenBank/DDBJ whole genome shotgun (WGS) entry which is preliminary data.</text>
</comment>
<feature type="transmembrane region" description="Helical" evidence="7">
    <location>
        <begin position="323"/>
        <end position="346"/>
    </location>
</feature>
<evidence type="ECO:0000256" key="3">
    <source>
        <dbReference type="ARBA" id="ARBA00022475"/>
    </source>
</evidence>
<sequence length="358" mass="40418">MAIDIHRLWARFQTTAEVRLRLYRKIEKMLVNGLPLLKVLEELEMRASDRGRKPNEPEAILLGEWRRTVQNGGALHEGMADWVPQQEQMIIMAGEQSGRVEVALRAVTSVVASGRKIRNAILAGLAYPLALLAMTVAYLYLFGLYVIPQFGMIAPPDQWHGSARWLYLMSHFVRIWLIWCLLLASFLAAGLVYALPRWRGRFRNLLDNIPPFSIYRMMVGTSFLTAFASLQTAGFTVEKSLLRLTEHAKPWLAQRIDDMLFGVKSGLNVGEAMKNTGYHFPSREIVDDLCIYAEYNGFADALKTIADEWMEAGVERVGVQMRVFNGAAILILAILLGVLVTGFFGIQHEIAAMTRTMR</sequence>
<dbReference type="STRING" id="28092.WM40_15535"/>
<dbReference type="Pfam" id="PF00482">
    <property type="entry name" value="T2SSF"/>
    <property type="match status" value="2"/>
</dbReference>
<dbReference type="PANTHER" id="PTHR30012">
    <property type="entry name" value="GENERAL SECRETION PATHWAY PROTEIN"/>
    <property type="match status" value="1"/>
</dbReference>
<comment type="similarity">
    <text evidence="2">Belongs to the GSP F family.</text>
</comment>
<dbReference type="InterPro" id="IPR003004">
    <property type="entry name" value="GspF/PilC"/>
</dbReference>
<feature type="transmembrane region" description="Helical" evidence="7">
    <location>
        <begin position="175"/>
        <end position="196"/>
    </location>
</feature>
<evidence type="ECO:0000259" key="8">
    <source>
        <dbReference type="Pfam" id="PF00482"/>
    </source>
</evidence>
<organism evidence="9 10">
    <name type="scientific">Robbsia andropogonis</name>
    <dbReference type="NCBI Taxonomy" id="28092"/>
    <lineage>
        <taxon>Bacteria</taxon>
        <taxon>Pseudomonadati</taxon>
        <taxon>Pseudomonadota</taxon>
        <taxon>Betaproteobacteria</taxon>
        <taxon>Burkholderiales</taxon>
        <taxon>Burkholderiaceae</taxon>
        <taxon>Robbsia</taxon>
    </lineage>
</organism>
<reference evidence="9 10" key="1">
    <citation type="submission" date="2015-03" db="EMBL/GenBank/DDBJ databases">
        <title>Draft Genome Sequence of Burkholderia andropogonis type strain ICMP2807, isolated from Sorghum bicolor.</title>
        <authorList>
            <person name="Lopes-Santos L."/>
            <person name="Castro D.B."/>
            <person name="Ottoboni L.M."/>
            <person name="Park D."/>
            <person name="Weirc B.S."/>
            <person name="Destefano S.A."/>
        </authorList>
    </citation>
    <scope>NUCLEOTIDE SEQUENCE [LARGE SCALE GENOMIC DNA]</scope>
    <source>
        <strain evidence="9 10">ICMP2807</strain>
    </source>
</reference>
<dbReference type="PANTHER" id="PTHR30012:SF0">
    <property type="entry name" value="TYPE II SECRETION SYSTEM PROTEIN F-RELATED"/>
    <property type="match status" value="1"/>
</dbReference>
<evidence type="ECO:0000313" key="10">
    <source>
        <dbReference type="Proteomes" id="UP000033618"/>
    </source>
</evidence>
<dbReference type="PATRIC" id="fig|28092.6.peg.3667"/>
<dbReference type="Gene3D" id="1.20.81.30">
    <property type="entry name" value="Type II secretion system (T2SS), domain F"/>
    <property type="match status" value="2"/>
</dbReference>
<keyword evidence="5 7" id="KW-1133">Transmembrane helix</keyword>
<gene>
    <name evidence="9" type="ORF">WM40_15535</name>
</gene>
<dbReference type="InterPro" id="IPR018076">
    <property type="entry name" value="T2SS_GspF_dom"/>
</dbReference>
<dbReference type="EMBL" id="LAQU01000016">
    <property type="protein sequence ID" value="KKB62713.1"/>
    <property type="molecule type" value="Genomic_DNA"/>
</dbReference>
<evidence type="ECO:0000256" key="6">
    <source>
        <dbReference type="ARBA" id="ARBA00023136"/>
    </source>
</evidence>
<evidence type="ECO:0000256" key="4">
    <source>
        <dbReference type="ARBA" id="ARBA00022692"/>
    </source>
</evidence>
<accession>A0A0F5JY02</accession>
<dbReference type="InterPro" id="IPR042094">
    <property type="entry name" value="T2SS_GspF_sf"/>
</dbReference>
<dbReference type="OrthoDB" id="7031359at2"/>
<evidence type="ECO:0000313" key="9">
    <source>
        <dbReference type="EMBL" id="KKB62713.1"/>
    </source>
</evidence>
<dbReference type="RefSeq" id="WP_046153312.1">
    <property type="nucleotide sequence ID" value="NZ_CADFGU010000012.1"/>
</dbReference>
<feature type="domain" description="Type II secretion system protein GspF" evidence="8">
    <location>
        <begin position="29"/>
        <end position="148"/>
    </location>
</feature>
<evidence type="ECO:0000256" key="1">
    <source>
        <dbReference type="ARBA" id="ARBA00004651"/>
    </source>
</evidence>
<feature type="transmembrane region" description="Helical" evidence="7">
    <location>
        <begin position="125"/>
        <end position="147"/>
    </location>
</feature>
<keyword evidence="4 7" id="KW-0812">Transmembrane</keyword>
<dbReference type="GO" id="GO:0005886">
    <property type="term" value="C:plasma membrane"/>
    <property type="evidence" value="ECO:0007669"/>
    <property type="project" value="UniProtKB-SubCell"/>
</dbReference>
<proteinExistence type="inferred from homology"/>
<keyword evidence="3" id="KW-1003">Cell membrane</keyword>
<name>A0A0F5JY02_9BURK</name>
<comment type="subcellular location">
    <subcellularLocation>
        <location evidence="1">Cell membrane</location>
        <topology evidence="1">Multi-pass membrane protein</topology>
    </subcellularLocation>
</comment>
<feature type="domain" description="Type II secretion system protein GspF" evidence="8">
    <location>
        <begin position="223"/>
        <end position="344"/>
    </location>
</feature>
<dbReference type="AlphaFoldDB" id="A0A0F5JY02"/>
<keyword evidence="10" id="KW-1185">Reference proteome</keyword>
<evidence type="ECO:0000256" key="7">
    <source>
        <dbReference type="SAM" id="Phobius"/>
    </source>
</evidence>
<dbReference type="Proteomes" id="UP000033618">
    <property type="component" value="Unassembled WGS sequence"/>
</dbReference>
<evidence type="ECO:0000256" key="5">
    <source>
        <dbReference type="ARBA" id="ARBA00022989"/>
    </source>
</evidence>
<protein>
    <submittedName>
        <fullName evidence="9">Type II secretion system protein F</fullName>
    </submittedName>
</protein>
<evidence type="ECO:0000256" key="2">
    <source>
        <dbReference type="ARBA" id="ARBA00005745"/>
    </source>
</evidence>
<keyword evidence="6 7" id="KW-0472">Membrane</keyword>